<dbReference type="Proteomes" id="UP000018227">
    <property type="component" value="Unassembled WGS sequence"/>
</dbReference>
<proteinExistence type="predicted"/>
<dbReference type="eggNOG" id="ENOG5033ITP">
    <property type="taxonomic scope" value="Bacteria"/>
</dbReference>
<sequence>MLIQKYLIRLNYQKKGGSNPMKKKFAVTLAVVIALGITTMYTYPHIAAGAFTSAPPQSETSSHALEGVDIISENDTNETETKYSVYKTYGMTYDKEKDRFFYEGKMVRFFKDDIGGGNLNSFFYSEGVIDVLPIRNAEGILTGLKKASDEDFAARTKKEKELKRGIEDSQKSISDQYDSFEGGEPDYKNDSIRDVYAPYGVTYDAFSGAWLFKGKIIHFLQDEGQATYCDNSEAAIANGINIEVIRSKDGKIKTLKVKD</sequence>
<evidence type="ECO:0000313" key="1">
    <source>
        <dbReference type="EMBL" id="ESL03265.1"/>
    </source>
</evidence>
<dbReference type="EMBL" id="ACIL03000013">
    <property type="protein sequence ID" value="ESL03265.1"/>
    <property type="molecule type" value="Genomic_DNA"/>
</dbReference>
<comment type="caution">
    <text evidence="1">The sequence shown here is derived from an EMBL/GenBank/DDBJ whole genome shotgun (WGS) entry which is preliminary data.</text>
</comment>
<keyword evidence="2" id="KW-1185">Reference proteome</keyword>
<name>V2Z8K8_9FIRM</name>
<gene>
    <name evidence="1" type="ORF">GCWU0000282_002139</name>
</gene>
<dbReference type="HOGENOM" id="CLU_969569_0_0_9"/>
<dbReference type="AlphaFoldDB" id="V2Z8K8"/>
<accession>V2Z8K8</accession>
<evidence type="ECO:0000313" key="2">
    <source>
        <dbReference type="Proteomes" id="UP000018227"/>
    </source>
</evidence>
<dbReference type="STRING" id="592026.GCWU0000282_002139"/>
<reference evidence="1 2" key="1">
    <citation type="submission" date="2013-06" db="EMBL/GenBank/DDBJ databases">
        <authorList>
            <person name="Weinstock G."/>
            <person name="Sodergren E."/>
            <person name="Clifton S."/>
            <person name="Fulton L."/>
            <person name="Fulton B."/>
            <person name="Courtney L."/>
            <person name="Fronick C."/>
            <person name="Harrison M."/>
            <person name="Strong C."/>
            <person name="Farmer C."/>
            <person name="Delahaunty K."/>
            <person name="Markovic C."/>
            <person name="Hall O."/>
            <person name="Minx P."/>
            <person name="Tomlinson C."/>
            <person name="Mitreva M."/>
            <person name="Nelson J."/>
            <person name="Hou S."/>
            <person name="Wollam A."/>
            <person name="Pepin K.H."/>
            <person name="Johnson M."/>
            <person name="Bhonagiri V."/>
            <person name="Nash W.E."/>
            <person name="Warren W."/>
            <person name="Chinwalla A."/>
            <person name="Mardis E.R."/>
            <person name="Wilson R.K."/>
        </authorList>
    </citation>
    <scope>NUCLEOTIDE SEQUENCE [LARGE SCALE GENOMIC DNA]</scope>
    <source>
        <strain evidence="1 2">ATCC 51271</strain>
    </source>
</reference>
<protein>
    <submittedName>
        <fullName evidence="1">Uncharacterized protein</fullName>
    </submittedName>
</protein>
<organism evidence="1 2">
    <name type="scientific">Catonella morbi ATCC 51271</name>
    <dbReference type="NCBI Taxonomy" id="592026"/>
    <lineage>
        <taxon>Bacteria</taxon>
        <taxon>Bacillati</taxon>
        <taxon>Bacillota</taxon>
        <taxon>Clostridia</taxon>
        <taxon>Lachnospirales</taxon>
        <taxon>Lachnospiraceae</taxon>
        <taxon>Catonella</taxon>
    </lineage>
</organism>